<proteinExistence type="predicted"/>
<dbReference type="EMBL" id="VFIA01000075">
    <property type="protein sequence ID" value="MBC3795045.1"/>
    <property type="molecule type" value="Genomic_DNA"/>
</dbReference>
<dbReference type="InterPro" id="IPR025161">
    <property type="entry name" value="IS402-like_dom"/>
</dbReference>
<evidence type="ECO:0000313" key="3">
    <source>
        <dbReference type="EMBL" id="MBC3795045.1"/>
    </source>
</evidence>
<sequence>MTKQFTKLTDYQWAAISSFLPLKRKRKLDLCDVMNAILWLLRTGCQWRNLPGEYPHWQAVYYYFDRWKTDGTLEQINRALNQLDRKQEEREALPSAFCVDSQSVKLAPIICEYRGLDPHKRVNGRKRQLLVDTGGRLWAAHVHAANGADGPAALLLVSDILWYGDRVETVFGDGAYGGVFAKALASWGIGFERASRPESAQGFVPVAKRWVVEPVRRRGSIAWTNFFRRIVKDYEYTLSSSVGWLLLANIQIMLQRIKSTPQI</sequence>
<dbReference type="Pfam" id="PF01609">
    <property type="entry name" value="DDE_Tnp_1"/>
    <property type="match status" value="1"/>
</dbReference>
<organism evidence="3 4">
    <name type="scientific">Spirosoma utsteinense</name>
    <dbReference type="NCBI Taxonomy" id="2585773"/>
    <lineage>
        <taxon>Bacteria</taxon>
        <taxon>Pseudomonadati</taxon>
        <taxon>Bacteroidota</taxon>
        <taxon>Cytophagia</taxon>
        <taxon>Cytophagales</taxon>
        <taxon>Cytophagaceae</taxon>
        <taxon>Spirosoma</taxon>
    </lineage>
</organism>
<comment type="caution">
    <text evidence="3">The sequence shown here is derived from an EMBL/GenBank/DDBJ whole genome shotgun (WGS) entry which is preliminary data.</text>
</comment>
<reference evidence="3 4" key="1">
    <citation type="submission" date="2019-06" db="EMBL/GenBank/DDBJ databases">
        <title>Spirosoma utsteinense sp. nov. isolated from Antarctic ice-free soils.</title>
        <authorList>
            <person name="Tahon G."/>
        </authorList>
    </citation>
    <scope>NUCLEOTIDE SEQUENCE [LARGE SCALE GENOMIC DNA]</scope>
    <source>
        <strain evidence="3 4">LMG 31447</strain>
    </source>
</reference>
<dbReference type="RefSeq" id="WP_186742157.1">
    <property type="nucleotide sequence ID" value="NZ_VFIA01000075.1"/>
</dbReference>
<feature type="domain" description="Transposase IS4-like" evidence="1">
    <location>
        <begin position="94"/>
        <end position="185"/>
    </location>
</feature>
<dbReference type="PANTHER" id="PTHR30007:SF0">
    <property type="entry name" value="TRANSPOSASE"/>
    <property type="match status" value="1"/>
</dbReference>
<evidence type="ECO:0000313" key="4">
    <source>
        <dbReference type="Proteomes" id="UP000700732"/>
    </source>
</evidence>
<protein>
    <submittedName>
        <fullName evidence="3">Transposase</fullName>
    </submittedName>
</protein>
<dbReference type="NCBIfam" id="NF033580">
    <property type="entry name" value="transpos_IS5_3"/>
    <property type="match status" value="1"/>
</dbReference>
<name>A0ABR6WES0_9BACT</name>
<dbReference type="Proteomes" id="UP000700732">
    <property type="component" value="Unassembled WGS sequence"/>
</dbReference>
<evidence type="ECO:0000259" key="1">
    <source>
        <dbReference type="Pfam" id="PF01609"/>
    </source>
</evidence>
<dbReference type="InterPro" id="IPR002559">
    <property type="entry name" value="Transposase_11"/>
</dbReference>
<keyword evidence="4" id="KW-1185">Reference proteome</keyword>
<dbReference type="Pfam" id="PF13340">
    <property type="entry name" value="DUF4096"/>
    <property type="match status" value="1"/>
</dbReference>
<dbReference type="PANTHER" id="PTHR30007">
    <property type="entry name" value="PHP DOMAIN PROTEIN"/>
    <property type="match status" value="1"/>
</dbReference>
<accession>A0ABR6WES0</accession>
<gene>
    <name evidence="3" type="ORF">FH603_5577</name>
</gene>
<feature type="domain" description="Insertion element IS402-like" evidence="2">
    <location>
        <begin position="8"/>
        <end position="76"/>
    </location>
</feature>
<evidence type="ECO:0000259" key="2">
    <source>
        <dbReference type="Pfam" id="PF13340"/>
    </source>
</evidence>